<dbReference type="EMBL" id="VOFY01000009">
    <property type="protein sequence ID" value="KAA8589854.1"/>
    <property type="molecule type" value="Genomic_DNA"/>
</dbReference>
<sequence length="73" mass="8127">MPKETRTSLKCLKQRSIHVVKVPTSMPCPTDGKVFHFYGEAGRCGGCFTSFTLVLYTRWQCCLLGHSVSTPTT</sequence>
<feature type="non-terminal residue" evidence="1">
    <location>
        <position position="73"/>
    </location>
</feature>
<organism evidence="1 2">
    <name type="scientific">Etheostoma spectabile</name>
    <name type="common">orangethroat darter</name>
    <dbReference type="NCBI Taxonomy" id="54343"/>
    <lineage>
        <taxon>Eukaryota</taxon>
        <taxon>Metazoa</taxon>
        <taxon>Chordata</taxon>
        <taxon>Craniata</taxon>
        <taxon>Vertebrata</taxon>
        <taxon>Euteleostomi</taxon>
        <taxon>Actinopterygii</taxon>
        <taxon>Neopterygii</taxon>
        <taxon>Teleostei</taxon>
        <taxon>Neoteleostei</taxon>
        <taxon>Acanthomorphata</taxon>
        <taxon>Eupercaria</taxon>
        <taxon>Perciformes</taxon>
        <taxon>Percoidei</taxon>
        <taxon>Percidae</taxon>
        <taxon>Etheostomatinae</taxon>
        <taxon>Etheostoma</taxon>
    </lineage>
</organism>
<dbReference type="AlphaFoldDB" id="A0A5J5D8X9"/>
<evidence type="ECO:0000313" key="1">
    <source>
        <dbReference type="EMBL" id="KAA8589854.1"/>
    </source>
</evidence>
<protein>
    <submittedName>
        <fullName evidence="1">Uncharacterized protein</fullName>
    </submittedName>
</protein>
<name>A0A5J5D8X9_9PERO</name>
<comment type="caution">
    <text evidence="1">The sequence shown here is derived from an EMBL/GenBank/DDBJ whole genome shotgun (WGS) entry which is preliminary data.</text>
</comment>
<accession>A0A5J5D8X9</accession>
<keyword evidence="2" id="KW-1185">Reference proteome</keyword>
<gene>
    <name evidence="1" type="ORF">FQN60_013219</name>
</gene>
<dbReference type="Proteomes" id="UP000327493">
    <property type="component" value="Chromosome 9"/>
</dbReference>
<reference evidence="1 2" key="1">
    <citation type="submission" date="2019-08" db="EMBL/GenBank/DDBJ databases">
        <title>A chromosome-level genome assembly, high-density linkage maps, and genome scans reveal the genomic architecture of hybrid incompatibilities underlying speciation via character displacement in darters (Percidae: Etheostominae).</title>
        <authorList>
            <person name="Moran R.L."/>
            <person name="Catchen J.M."/>
            <person name="Fuller R.C."/>
        </authorList>
    </citation>
    <scope>NUCLEOTIDE SEQUENCE [LARGE SCALE GENOMIC DNA]</scope>
    <source>
        <strain evidence="1">EspeVRDwgs_2016</strain>
        <tissue evidence="1">Muscle</tissue>
    </source>
</reference>
<proteinExistence type="predicted"/>
<evidence type="ECO:0000313" key="2">
    <source>
        <dbReference type="Proteomes" id="UP000327493"/>
    </source>
</evidence>